<dbReference type="AlphaFoldDB" id="A0A8J4PTW7"/>
<feature type="compositionally biased region" description="Low complexity" evidence="1">
    <location>
        <begin position="280"/>
        <end position="289"/>
    </location>
</feature>
<feature type="compositionally biased region" description="Low complexity" evidence="1">
    <location>
        <begin position="296"/>
        <end position="309"/>
    </location>
</feature>
<dbReference type="Proteomes" id="UP000695562">
    <property type="component" value="Unassembled WGS sequence"/>
</dbReference>
<dbReference type="GO" id="GO:0000307">
    <property type="term" value="C:cyclin-dependent protein kinase holoenzyme complex"/>
    <property type="evidence" value="ECO:0007669"/>
    <property type="project" value="TreeGrafter"/>
</dbReference>
<dbReference type="EMBL" id="AJWJ01000201">
    <property type="protein sequence ID" value="KAF2073492.1"/>
    <property type="molecule type" value="Genomic_DNA"/>
</dbReference>
<dbReference type="GO" id="GO:0016538">
    <property type="term" value="F:cyclin-dependent protein serine/threonine kinase regulator activity"/>
    <property type="evidence" value="ECO:0007669"/>
    <property type="project" value="TreeGrafter"/>
</dbReference>
<evidence type="ECO:0000313" key="2">
    <source>
        <dbReference type="EMBL" id="KAF2073492.1"/>
    </source>
</evidence>
<accession>A0A8J4PTW7</accession>
<feature type="region of interest" description="Disordered" evidence="1">
    <location>
        <begin position="353"/>
        <end position="376"/>
    </location>
</feature>
<gene>
    <name evidence="2" type="ORF">CYY_005201</name>
</gene>
<dbReference type="PANTHER" id="PTHR15615:SF26">
    <property type="entry name" value="CYCLIN N-TERMINAL DOMAIN-CONTAINING PROTEIN"/>
    <property type="match status" value="1"/>
</dbReference>
<feature type="compositionally biased region" description="Low complexity" evidence="1">
    <location>
        <begin position="1"/>
        <end position="39"/>
    </location>
</feature>
<dbReference type="GO" id="GO:0005634">
    <property type="term" value="C:nucleus"/>
    <property type="evidence" value="ECO:0007669"/>
    <property type="project" value="TreeGrafter"/>
</dbReference>
<reference evidence="2" key="1">
    <citation type="submission" date="2020-01" db="EMBL/GenBank/DDBJ databases">
        <title>Development of genomics and gene disruption for Polysphondylium violaceum indicates a role for the polyketide synthase stlB in stalk morphogenesis.</title>
        <authorList>
            <person name="Narita B."/>
            <person name="Kawabe Y."/>
            <person name="Kin K."/>
            <person name="Saito T."/>
            <person name="Gibbs R."/>
            <person name="Kuspa A."/>
            <person name="Muzny D."/>
            <person name="Queller D."/>
            <person name="Richards S."/>
            <person name="Strassman J."/>
            <person name="Sucgang R."/>
            <person name="Worley K."/>
            <person name="Schaap P."/>
        </authorList>
    </citation>
    <scope>NUCLEOTIDE SEQUENCE</scope>
    <source>
        <strain evidence="2">QSvi11</strain>
    </source>
</reference>
<dbReference type="GO" id="GO:0019901">
    <property type="term" value="F:protein kinase binding"/>
    <property type="evidence" value="ECO:0007669"/>
    <property type="project" value="InterPro"/>
</dbReference>
<dbReference type="Pfam" id="PF08613">
    <property type="entry name" value="Cyclin"/>
    <property type="match status" value="1"/>
</dbReference>
<dbReference type="OrthoDB" id="10250320at2759"/>
<comment type="caution">
    <text evidence="2">The sequence shown here is derived from an EMBL/GenBank/DDBJ whole genome shotgun (WGS) entry which is preliminary data.</text>
</comment>
<dbReference type="PANTHER" id="PTHR15615">
    <property type="match status" value="1"/>
</dbReference>
<feature type="region of interest" description="Disordered" evidence="1">
    <location>
        <begin position="280"/>
        <end position="326"/>
    </location>
</feature>
<evidence type="ECO:0000313" key="3">
    <source>
        <dbReference type="Proteomes" id="UP000695562"/>
    </source>
</evidence>
<organism evidence="2 3">
    <name type="scientific">Polysphondylium violaceum</name>
    <dbReference type="NCBI Taxonomy" id="133409"/>
    <lineage>
        <taxon>Eukaryota</taxon>
        <taxon>Amoebozoa</taxon>
        <taxon>Evosea</taxon>
        <taxon>Eumycetozoa</taxon>
        <taxon>Dictyostelia</taxon>
        <taxon>Dictyosteliales</taxon>
        <taxon>Dictyosteliaceae</taxon>
        <taxon>Polysphondylium</taxon>
    </lineage>
</organism>
<proteinExistence type="predicted"/>
<evidence type="ECO:0000256" key="1">
    <source>
        <dbReference type="SAM" id="MobiDB-lite"/>
    </source>
</evidence>
<sequence length="391" mass="45523">MEPTAQSKSSSSSSSSQQEIEQQQQQQIVNNNTNTQQVQEPPKSRGYQRMFKRLLHNRNSQPKAMVQERIIASYKVYGWLIHYDPAYESTAFRKEVLVAIDEIFEIVLAILDMMKCSNNLLIPIIIYADKFVYRSGIKHNQLFNLLLTSTVVSLKFWSESTQVNNAIVAEIFDFSLKDMNLMERRFLTGVDYNLFLNSNQVTNYLLQLYDNQQTFFSYFKHPIENPPQIVRKPFDLVQYQQAMIQQQQIAQLQMMQKQQLEQIELKHIIEIQKAQSFSNNYNNNNNNNNITTSNHSPSSANSTPCSSTTPSPPSYHPYGNNSTNHYKLNKKHITNQRYQTQQQQIQQQKQQIQQQQQQQQKPTTDESIYHQQNGSNSYHVVTVGQMVSPMC</sequence>
<feature type="region of interest" description="Disordered" evidence="1">
    <location>
        <begin position="1"/>
        <end position="44"/>
    </location>
</feature>
<name>A0A8J4PTW7_9MYCE</name>
<dbReference type="InterPro" id="IPR013922">
    <property type="entry name" value="Cyclin_PHO80-like"/>
</dbReference>
<evidence type="ECO:0008006" key="4">
    <source>
        <dbReference type="Google" id="ProtNLM"/>
    </source>
</evidence>
<keyword evidence="3" id="KW-1185">Reference proteome</keyword>
<protein>
    <recommendedName>
        <fullName evidence="4">Cyclin N-terminal domain-containing protein</fullName>
    </recommendedName>
</protein>
<dbReference type="Gene3D" id="1.10.472.10">
    <property type="entry name" value="Cyclin-like"/>
    <property type="match status" value="1"/>
</dbReference>